<sequence length="185" mass="20728">MGIPTASQFATVMAKGEGKTRRTYMMKLAGEIITGEPMESFSNEHTERGHKMEGEARDLYAFQTGAQLERVGFIKSGRAGASPDSLIGQDGGAEIKTKLPHLLAELILKDEFPPEHKAQVQGTLWISKRQWWDIAVYYPGMPLFVKRTFRDEPYIQKIATEVDKFNAELVDVVTQIRRRGEAVAA</sequence>
<keyword evidence="2" id="KW-0540">Nuclease</keyword>
<keyword evidence="3" id="KW-1185">Reference proteome</keyword>
<dbReference type="PANTHER" id="PTHR46609">
    <property type="entry name" value="EXONUCLEASE, PHAGE-TYPE/RECB, C-TERMINAL DOMAIN-CONTAINING PROTEIN"/>
    <property type="match status" value="1"/>
</dbReference>
<dbReference type="Proteomes" id="UP000052023">
    <property type="component" value="Unassembled WGS sequence"/>
</dbReference>
<dbReference type="Gene3D" id="3.90.320.10">
    <property type="match status" value="1"/>
</dbReference>
<comment type="caution">
    <text evidence="2">The sequence shown here is derived from an EMBL/GenBank/DDBJ whole genome shotgun (WGS) entry which is preliminary data.</text>
</comment>
<dbReference type="AlphaFoldDB" id="A0A0R3MQX0"/>
<dbReference type="EMBL" id="LLYA01000170">
    <property type="protein sequence ID" value="KRR21966.1"/>
    <property type="molecule type" value="Genomic_DNA"/>
</dbReference>
<feature type="domain" description="YqaJ viral recombinase" evidence="1">
    <location>
        <begin position="3"/>
        <end position="129"/>
    </location>
</feature>
<accession>A0A0R3MQX0</accession>
<protein>
    <submittedName>
        <fullName evidence="2">Exonuclease</fullName>
    </submittedName>
</protein>
<proteinExistence type="predicted"/>
<dbReference type="CDD" id="cd22343">
    <property type="entry name" value="PDDEXK_lambda_exonuclease-like"/>
    <property type="match status" value="1"/>
</dbReference>
<organism evidence="2 3">
    <name type="scientific">Bradyrhizobium retamae</name>
    <dbReference type="NCBI Taxonomy" id="1300035"/>
    <lineage>
        <taxon>Bacteria</taxon>
        <taxon>Pseudomonadati</taxon>
        <taxon>Pseudomonadota</taxon>
        <taxon>Alphaproteobacteria</taxon>
        <taxon>Hyphomicrobiales</taxon>
        <taxon>Nitrobacteraceae</taxon>
        <taxon>Bradyrhizobium</taxon>
    </lineage>
</organism>
<gene>
    <name evidence="2" type="ORF">CQ13_07520</name>
</gene>
<dbReference type="InterPro" id="IPR051703">
    <property type="entry name" value="NF-kappa-B_Signaling_Reg"/>
</dbReference>
<dbReference type="InterPro" id="IPR011335">
    <property type="entry name" value="Restrct_endonuc-II-like"/>
</dbReference>
<evidence type="ECO:0000313" key="3">
    <source>
        <dbReference type="Proteomes" id="UP000052023"/>
    </source>
</evidence>
<dbReference type="Pfam" id="PF09588">
    <property type="entry name" value="YqaJ"/>
    <property type="match status" value="1"/>
</dbReference>
<dbReference type="GO" id="GO:0004527">
    <property type="term" value="F:exonuclease activity"/>
    <property type="evidence" value="ECO:0007669"/>
    <property type="project" value="UniProtKB-KW"/>
</dbReference>
<keyword evidence="2" id="KW-0269">Exonuclease</keyword>
<evidence type="ECO:0000259" key="1">
    <source>
        <dbReference type="Pfam" id="PF09588"/>
    </source>
</evidence>
<dbReference type="InterPro" id="IPR019080">
    <property type="entry name" value="YqaJ_viral_recombinase"/>
</dbReference>
<dbReference type="PANTHER" id="PTHR46609:SF6">
    <property type="entry name" value="EXONUCLEASE, PHAGE-TYPE_RECB, C-TERMINAL DOMAIN-CONTAINING PROTEIN-RELATED"/>
    <property type="match status" value="1"/>
</dbReference>
<name>A0A0R3MQX0_9BRAD</name>
<keyword evidence="2" id="KW-0378">Hydrolase</keyword>
<evidence type="ECO:0000313" key="2">
    <source>
        <dbReference type="EMBL" id="KRR21966.1"/>
    </source>
</evidence>
<dbReference type="SUPFAM" id="SSF52980">
    <property type="entry name" value="Restriction endonuclease-like"/>
    <property type="match status" value="1"/>
</dbReference>
<dbReference type="InterPro" id="IPR011604">
    <property type="entry name" value="PDDEXK-like_dom_sf"/>
</dbReference>
<reference evidence="2 3" key="1">
    <citation type="submission" date="2014-03" db="EMBL/GenBank/DDBJ databases">
        <title>Bradyrhizobium valentinum sp. nov., isolated from effective nodules of Lupinus mariae-josephae, a lupine endemic of basic-lime soils in Eastern Spain.</title>
        <authorList>
            <person name="Duran D."/>
            <person name="Rey L."/>
            <person name="Navarro A."/>
            <person name="Busquets A."/>
            <person name="Imperial J."/>
            <person name="Ruiz-Argueso T."/>
        </authorList>
    </citation>
    <scope>NUCLEOTIDE SEQUENCE [LARGE SCALE GENOMIC DNA]</scope>
    <source>
        <strain evidence="2 3">Ro19</strain>
    </source>
</reference>